<organism evidence="1 2">
    <name type="scientific">Pomacea canaliculata</name>
    <name type="common">Golden apple snail</name>
    <dbReference type="NCBI Taxonomy" id="400727"/>
    <lineage>
        <taxon>Eukaryota</taxon>
        <taxon>Metazoa</taxon>
        <taxon>Spiralia</taxon>
        <taxon>Lophotrochozoa</taxon>
        <taxon>Mollusca</taxon>
        <taxon>Gastropoda</taxon>
        <taxon>Caenogastropoda</taxon>
        <taxon>Architaenioglossa</taxon>
        <taxon>Ampullarioidea</taxon>
        <taxon>Ampullariidae</taxon>
        <taxon>Pomacea</taxon>
    </lineage>
</organism>
<keyword evidence="2" id="KW-1185">Reference proteome</keyword>
<dbReference type="AlphaFoldDB" id="A0A2T7PIY0"/>
<dbReference type="OrthoDB" id="6072732at2759"/>
<dbReference type="Proteomes" id="UP000245119">
    <property type="component" value="Linkage Group LG3"/>
</dbReference>
<reference evidence="1 2" key="1">
    <citation type="submission" date="2018-04" db="EMBL/GenBank/DDBJ databases">
        <title>The genome of golden apple snail Pomacea canaliculata provides insight into stress tolerance and invasive adaptation.</title>
        <authorList>
            <person name="Liu C."/>
            <person name="Liu B."/>
            <person name="Ren Y."/>
            <person name="Zhang Y."/>
            <person name="Wang H."/>
            <person name="Li S."/>
            <person name="Jiang F."/>
            <person name="Yin L."/>
            <person name="Zhang G."/>
            <person name="Qian W."/>
            <person name="Fan W."/>
        </authorList>
    </citation>
    <scope>NUCLEOTIDE SEQUENCE [LARGE SCALE GENOMIC DNA]</scope>
    <source>
        <strain evidence="1">SZHN2017</strain>
        <tissue evidence="1">Muscle</tissue>
    </source>
</reference>
<comment type="caution">
    <text evidence="1">The sequence shown here is derived from an EMBL/GenBank/DDBJ whole genome shotgun (WGS) entry which is preliminary data.</text>
</comment>
<proteinExistence type="predicted"/>
<evidence type="ECO:0000313" key="2">
    <source>
        <dbReference type="Proteomes" id="UP000245119"/>
    </source>
</evidence>
<sequence length="184" mass="20324">MSLYVDLDQSSLPSIPSRHQDDDGCLPLTAIVVVALLCNTRTGLPLAVADGTVGIKFLLTVNDTWDPNGCIATVATPVLISGRKYNQSDAVQVGSCDHGPLEFVVLNGSYDGKSQMDVFITFHSSVIEDASPPTCTIPWNGSYLNPTTQDTRESPLPSCWTADSREGYHMTYYWFRLLEWEFFH</sequence>
<accession>A0A2T7PIY0</accession>
<gene>
    <name evidence="1" type="ORF">C0Q70_04628</name>
</gene>
<evidence type="ECO:0000313" key="1">
    <source>
        <dbReference type="EMBL" id="PVD33374.1"/>
    </source>
</evidence>
<name>A0A2T7PIY0_POMCA</name>
<protein>
    <submittedName>
        <fullName evidence="1">Uncharacterized protein</fullName>
    </submittedName>
</protein>
<dbReference type="OMA" id="MECKENK"/>
<dbReference type="EMBL" id="PZQS01000003">
    <property type="protein sequence ID" value="PVD33374.1"/>
    <property type="molecule type" value="Genomic_DNA"/>
</dbReference>